<evidence type="ECO:0000256" key="7">
    <source>
        <dbReference type="ARBA" id="ARBA00022598"/>
    </source>
</evidence>
<dbReference type="Pfam" id="PF03484">
    <property type="entry name" value="B5"/>
    <property type="match status" value="1"/>
</dbReference>
<feature type="domain" description="B5" evidence="16">
    <location>
        <begin position="306"/>
        <end position="386"/>
    </location>
</feature>
<dbReference type="InterPro" id="IPR041616">
    <property type="entry name" value="PheRS_beta_core"/>
</dbReference>
<dbReference type="SUPFAM" id="SSF46955">
    <property type="entry name" value="Putative DNA-binding domain"/>
    <property type="match status" value="2"/>
</dbReference>
<dbReference type="InterPro" id="IPR020825">
    <property type="entry name" value="Phe-tRNA_synthase-like_B3/B4"/>
</dbReference>
<keyword evidence="7" id="KW-0436">Ligase</keyword>
<evidence type="ECO:0000256" key="11">
    <source>
        <dbReference type="ARBA" id="ARBA00022842"/>
    </source>
</evidence>
<dbReference type="PROSITE" id="PS51483">
    <property type="entry name" value="B5"/>
    <property type="match status" value="1"/>
</dbReference>
<dbReference type="InterPro" id="IPR040659">
    <property type="entry name" value="PhetRS_B1"/>
</dbReference>
<evidence type="ECO:0000256" key="15">
    <source>
        <dbReference type="ARBA" id="ARBA00049255"/>
    </source>
</evidence>
<dbReference type="FunFam" id="3.50.40.10:FF:000002">
    <property type="entry name" value="phenylalanine--tRNA ligase beta subunit"/>
    <property type="match status" value="1"/>
</dbReference>
<comment type="similarity">
    <text evidence="3">Belongs to the phenylalanyl-tRNA synthetase beta subunit family. Type 2 subfamily.</text>
</comment>
<evidence type="ECO:0000256" key="6">
    <source>
        <dbReference type="ARBA" id="ARBA00022490"/>
    </source>
</evidence>
<dbReference type="GO" id="GO:0003723">
    <property type="term" value="F:RNA binding"/>
    <property type="evidence" value="ECO:0007669"/>
    <property type="project" value="InterPro"/>
</dbReference>
<dbReference type="Proteomes" id="UP000274922">
    <property type="component" value="Unassembled WGS sequence"/>
</dbReference>
<evidence type="ECO:0000256" key="1">
    <source>
        <dbReference type="ARBA" id="ARBA00001946"/>
    </source>
</evidence>
<evidence type="ECO:0000256" key="4">
    <source>
        <dbReference type="ARBA" id="ARBA00011209"/>
    </source>
</evidence>
<keyword evidence="11" id="KW-0460">Magnesium</keyword>
<dbReference type="GO" id="GO:0009328">
    <property type="term" value="C:phenylalanine-tRNA ligase complex"/>
    <property type="evidence" value="ECO:0007669"/>
    <property type="project" value="TreeGrafter"/>
</dbReference>
<dbReference type="SUPFAM" id="SSF55681">
    <property type="entry name" value="Class II aaRS and biotin synthetases"/>
    <property type="match status" value="1"/>
</dbReference>
<dbReference type="SMART" id="SM00874">
    <property type="entry name" value="B5"/>
    <property type="match status" value="1"/>
</dbReference>
<evidence type="ECO:0000256" key="5">
    <source>
        <dbReference type="ARBA" id="ARBA00012814"/>
    </source>
</evidence>
<evidence type="ECO:0000313" key="17">
    <source>
        <dbReference type="EMBL" id="RKO99821.1"/>
    </source>
</evidence>
<sequence>MPVVNLKSEFLFRELNRRYTQQEFEELCFDFGIELDDVTSEYAMAVKEVGAEKAKGMDQSELYRIDIPANRYDLLCAEGIARALRIFLRQAETPAYRVLDTPVEQQLVCVVKPATQQIRAHMVCAVLRDVSLDEASYKSFIDLQDKLHQNICRKRTLASIGTHDLDTIDRTKPIIYDAVPPEAIDFVPLKETRAFKGPELMAHYDNDIRMKKYTPIIRDSPVYPLVTDHAGTVLSLPPVINSEHSKITLNTKNILIEVTCTDRTKGEIVLNTVVAMFSQYCHEPFTVEPVQVKHEATGETVQTPNLAPKQFQTTTAAINKLVGVDLTTQDICSLLTKMSLHPVVKHAEDSSEILDVAVPCTRSDVLHVADIFEDVAIAYGYNNIVERQPSAYTPAAPFPINHLSDLLRRELAQASYIEINNLTLCSHDENFGFLNRVEGKTHDRAVHLSNPATAEYQVIRTSLLPGLLKTLNAHAARTKLPLQIFEVADVVIQTRDANVVKETGARNIRRLAAVYTDKASAFEKVHGVLDRIMRALNLRTVMESAKAGDTRWQFRLQESQDATFLPGRQAEILVDAGNGAKPFCVGHIGILHPSVNRAFKIDTPITVFEMDVEPFL</sequence>
<dbReference type="OrthoDB" id="1698572at2759"/>
<dbReference type="InterPro" id="IPR009061">
    <property type="entry name" value="DNA-bd_dom_put_sf"/>
</dbReference>
<evidence type="ECO:0000256" key="13">
    <source>
        <dbReference type="ARBA" id="ARBA00023146"/>
    </source>
</evidence>
<dbReference type="Gene3D" id="3.50.40.10">
    <property type="entry name" value="Phenylalanyl-trna Synthetase, Chain B, domain 3"/>
    <property type="match status" value="1"/>
</dbReference>
<name>A0A4P9X469_9FUNG</name>
<comment type="subunit">
    <text evidence="4">Tetramer of two alpha and two beta subunits.</text>
</comment>
<dbReference type="SUPFAM" id="SSF56037">
    <property type="entry name" value="PheT/TilS domain"/>
    <property type="match status" value="1"/>
</dbReference>
<dbReference type="InterPro" id="IPR005147">
    <property type="entry name" value="tRNA_synthase_B5-dom"/>
</dbReference>
<comment type="cofactor">
    <cofactor evidence="1">
        <name>Mg(2+)</name>
        <dbReference type="ChEBI" id="CHEBI:18420"/>
    </cofactor>
</comment>
<dbReference type="GO" id="GO:0005524">
    <property type="term" value="F:ATP binding"/>
    <property type="evidence" value="ECO:0007669"/>
    <property type="project" value="UniProtKB-KW"/>
</dbReference>
<dbReference type="GO" id="GO:0004826">
    <property type="term" value="F:phenylalanine-tRNA ligase activity"/>
    <property type="evidence" value="ECO:0007669"/>
    <property type="project" value="UniProtKB-EC"/>
</dbReference>
<organism evidence="17 18">
    <name type="scientific">Caulochytrium protostelioides</name>
    <dbReference type="NCBI Taxonomy" id="1555241"/>
    <lineage>
        <taxon>Eukaryota</taxon>
        <taxon>Fungi</taxon>
        <taxon>Fungi incertae sedis</taxon>
        <taxon>Chytridiomycota</taxon>
        <taxon>Chytridiomycota incertae sedis</taxon>
        <taxon>Chytridiomycetes</taxon>
        <taxon>Caulochytriales</taxon>
        <taxon>Caulochytriaceae</taxon>
        <taxon>Caulochytrium</taxon>
    </lineage>
</organism>
<dbReference type="Gene3D" id="3.30.930.10">
    <property type="entry name" value="Bira Bifunctional Protein, Domain 2"/>
    <property type="match status" value="1"/>
</dbReference>
<keyword evidence="13" id="KW-0030">Aminoacyl-tRNA synthetase</keyword>
<evidence type="ECO:0000256" key="12">
    <source>
        <dbReference type="ARBA" id="ARBA00022917"/>
    </source>
</evidence>
<evidence type="ECO:0000313" key="18">
    <source>
        <dbReference type="Proteomes" id="UP000274922"/>
    </source>
</evidence>
<evidence type="ECO:0000256" key="14">
    <source>
        <dbReference type="ARBA" id="ARBA00033189"/>
    </source>
</evidence>
<evidence type="ECO:0000256" key="9">
    <source>
        <dbReference type="ARBA" id="ARBA00022741"/>
    </source>
</evidence>
<dbReference type="CDD" id="cd00769">
    <property type="entry name" value="PheRS_beta_core"/>
    <property type="match status" value="1"/>
</dbReference>
<dbReference type="Pfam" id="PF18262">
    <property type="entry name" value="PhetRS_B1"/>
    <property type="match status" value="1"/>
</dbReference>
<reference evidence="18" key="1">
    <citation type="journal article" date="2018" name="Nat. Microbiol.">
        <title>Leveraging single-cell genomics to expand the fungal tree of life.</title>
        <authorList>
            <person name="Ahrendt S.R."/>
            <person name="Quandt C.A."/>
            <person name="Ciobanu D."/>
            <person name="Clum A."/>
            <person name="Salamov A."/>
            <person name="Andreopoulos B."/>
            <person name="Cheng J.F."/>
            <person name="Woyke T."/>
            <person name="Pelin A."/>
            <person name="Henrissat B."/>
            <person name="Reynolds N.K."/>
            <person name="Benny G.L."/>
            <person name="Smith M.E."/>
            <person name="James T.Y."/>
            <person name="Grigoriev I.V."/>
        </authorList>
    </citation>
    <scope>NUCLEOTIDE SEQUENCE [LARGE SCALE GENOMIC DNA]</scope>
    <source>
        <strain evidence="18">ATCC 52028</strain>
    </source>
</reference>
<dbReference type="Gene3D" id="3.30.56.10">
    <property type="match status" value="2"/>
</dbReference>
<dbReference type="GO" id="GO:0006432">
    <property type="term" value="P:phenylalanyl-tRNA aminoacylation"/>
    <property type="evidence" value="ECO:0007669"/>
    <property type="project" value="InterPro"/>
</dbReference>
<dbReference type="Pfam" id="PF17759">
    <property type="entry name" value="tRNA_synthFbeta"/>
    <property type="match status" value="1"/>
</dbReference>
<dbReference type="PANTHER" id="PTHR10947">
    <property type="entry name" value="PHENYLALANYL-TRNA SYNTHETASE BETA CHAIN AND LEUCINE-RICH REPEAT-CONTAINING PROTEIN 47"/>
    <property type="match status" value="1"/>
</dbReference>
<dbReference type="InterPro" id="IPR004531">
    <property type="entry name" value="Phe-tRNA-synth_IIc_bsu_arc_euk"/>
</dbReference>
<dbReference type="InterPro" id="IPR045060">
    <property type="entry name" value="Phe-tRNA-ligase_IIc_bsu"/>
</dbReference>
<proteinExistence type="inferred from homology"/>
<accession>A0A4P9X469</accession>
<evidence type="ECO:0000259" key="16">
    <source>
        <dbReference type="PROSITE" id="PS51483"/>
    </source>
</evidence>
<keyword evidence="9" id="KW-0547">Nucleotide-binding</keyword>
<keyword evidence="6" id="KW-0963">Cytoplasm</keyword>
<keyword evidence="8" id="KW-0479">Metal-binding</keyword>
<keyword evidence="10" id="KW-0067">ATP-binding</keyword>
<dbReference type="EC" id="6.1.1.20" evidence="5"/>
<dbReference type="SMART" id="SM00873">
    <property type="entry name" value="B3_4"/>
    <property type="match status" value="1"/>
</dbReference>
<evidence type="ECO:0000256" key="10">
    <source>
        <dbReference type="ARBA" id="ARBA00022840"/>
    </source>
</evidence>
<dbReference type="PANTHER" id="PTHR10947:SF0">
    <property type="entry name" value="PHENYLALANINE--TRNA LIGASE BETA SUBUNIT"/>
    <property type="match status" value="1"/>
</dbReference>
<dbReference type="Pfam" id="PF03483">
    <property type="entry name" value="B3_4"/>
    <property type="match status" value="1"/>
</dbReference>
<dbReference type="EMBL" id="ML014254">
    <property type="protein sequence ID" value="RKO99821.1"/>
    <property type="molecule type" value="Genomic_DNA"/>
</dbReference>
<evidence type="ECO:0000256" key="3">
    <source>
        <dbReference type="ARBA" id="ARBA00007438"/>
    </source>
</evidence>
<comment type="catalytic activity">
    <reaction evidence="15">
        <text>tRNA(Phe) + L-phenylalanine + ATP = L-phenylalanyl-tRNA(Phe) + AMP + diphosphate + H(+)</text>
        <dbReference type="Rhea" id="RHEA:19413"/>
        <dbReference type="Rhea" id="RHEA-COMP:9668"/>
        <dbReference type="Rhea" id="RHEA-COMP:9699"/>
        <dbReference type="ChEBI" id="CHEBI:15378"/>
        <dbReference type="ChEBI" id="CHEBI:30616"/>
        <dbReference type="ChEBI" id="CHEBI:33019"/>
        <dbReference type="ChEBI" id="CHEBI:58095"/>
        <dbReference type="ChEBI" id="CHEBI:78442"/>
        <dbReference type="ChEBI" id="CHEBI:78531"/>
        <dbReference type="ChEBI" id="CHEBI:456215"/>
        <dbReference type="EC" id="6.1.1.20"/>
    </reaction>
</comment>
<protein>
    <recommendedName>
        <fullName evidence="5">phenylalanine--tRNA ligase</fullName>
        <ecNumber evidence="5">6.1.1.20</ecNumber>
    </recommendedName>
    <alternativeName>
        <fullName evidence="14">Phenylalanyl-tRNA synthetase beta subunit</fullName>
    </alternativeName>
</protein>
<dbReference type="NCBIfam" id="TIGR00471">
    <property type="entry name" value="pheT_arch"/>
    <property type="match status" value="1"/>
</dbReference>
<dbReference type="InterPro" id="IPR005146">
    <property type="entry name" value="B3/B4_tRNA-bd"/>
</dbReference>
<comment type="subcellular location">
    <subcellularLocation>
        <location evidence="2">Cytoplasm</location>
    </subcellularLocation>
</comment>
<evidence type="ECO:0000256" key="2">
    <source>
        <dbReference type="ARBA" id="ARBA00004496"/>
    </source>
</evidence>
<dbReference type="GO" id="GO:0000287">
    <property type="term" value="F:magnesium ion binding"/>
    <property type="evidence" value="ECO:0007669"/>
    <property type="project" value="InterPro"/>
</dbReference>
<dbReference type="InterPro" id="IPR045864">
    <property type="entry name" value="aa-tRNA-synth_II/BPL/LPL"/>
</dbReference>
<gene>
    <name evidence="17" type="ORF">CXG81DRAFT_13979</name>
</gene>
<evidence type="ECO:0000256" key="8">
    <source>
        <dbReference type="ARBA" id="ARBA00022723"/>
    </source>
</evidence>
<dbReference type="STRING" id="1555241.A0A4P9X469"/>
<dbReference type="AlphaFoldDB" id="A0A4P9X469"/>
<keyword evidence="18" id="KW-1185">Reference proteome</keyword>
<keyword evidence="12" id="KW-0648">Protein biosynthesis</keyword>